<sequence length="119" mass="13505">MDEEKDKDMVSSLLEFKASLDSILEESFSKNEAFCNTIKDSFEHLINLRQLRDGNKGTSEEELEGTLDKVLVLFRFIQGKDVFEAFYKKDLAKRLLLGKSASIDAEKSMISKLKTECGS</sequence>
<organism evidence="5 6">
    <name type="scientific">Gossypium hirsutum</name>
    <name type="common">Upland cotton</name>
    <name type="synonym">Gossypium mexicanum</name>
    <dbReference type="NCBI Taxonomy" id="3635"/>
    <lineage>
        <taxon>Eukaryota</taxon>
        <taxon>Viridiplantae</taxon>
        <taxon>Streptophyta</taxon>
        <taxon>Embryophyta</taxon>
        <taxon>Tracheophyta</taxon>
        <taxon>Spermatophyta</taxon>
        <taxon>Magnoliopsida</taxon>
        <taxon>eudicotyledons</taxon>
        <taxon>Gunneridae</taxon>
        <taxon>Pentapetalae</taxon>
        <taxon>rosids</taxon>
        <taxon>malvids</taxon>
        <taxon>Malvales</taxon>
        <taxon>Malvaceae</taxon>
        <taxon>Malvoideae</taxon>
        <taxon>Gossypium</taxon>
    </lineage>
</organism>
<evidence type="ECO:0000256" key="2">
    <source>
        <dbReference type="PROSITE-ProRule" id="PRU00330"/>
    </source>
</evidence>
<evidence type="ECO:0000256" key="3">
    <source>
        <dbReference type="RuleBase" id="RU003829"/>
    </source>
</evidence>
<dbReference type="GeneID" id="107959742"/>
<proteinExistence type="inferred from homology"/>
<dbReference type="PANTHER" id="PTHR11932">
    <property type="entry name" value="CULLIN"/>
    <property type="match status" value="1"/>
</dbReference>
<dbReference type="InterPro" id="IPR036317">
    <property type="entry name" value="Cullin_homology_sf"/>
</dbReference>
<protein>
    <submittedName>
        <fullName evidence="6">Cullin-4 isoform X2</fullName>
    </submittedName>
</protein>
<reference evidence="6" key="2">
    <citation type="submission" date="2025-08" db="UniProtKB">
        <authorList>
            <consortium name="RefSeq"/>
        </authorList>
    </citation>
    <scope>IDENTIFICATION</scope>
</reference>
<dbReference type="InterPro" id="IPR016158">
    <property type="entry name" value="Cullin_homology"/>
</dbReference>
<evidence type="ECO:0000259" key="4">
    <source>
        <dbReference type="PROSITE" id="PS50069"/>
    </source>
</evidence>
<evidence type="ECO:0000313" key="5">
    <source>
        <dbReference type="Proteomes" id="UP000818029"/>
    </source>
</evidence>
<dbReference type="PROSITE" id="PS50069">
    <property type="entry name" value="CULLIN_2"/>
    <property type="match status" value="1"/>
</dbReference>
<dbReference type="Proteomes" id="UP000818029">
    <property type="component" value="Chromosome D05"/>
</dbReference>
<keyword evidence="5" id="KW-1185">Reference proteome</keyword>
<dbReference type="Gene3D" id="1.20.1310.10">
    <property type="entry name" value="Cullin Repeats"/>
    <property type="match status" value="2"/>
</dbReference>
<dbReference type="InterPro" id="IPR045093">
    <property type="entry name" value="Cullin"/>
</dbReference>
<dbReference type="Pfam" id="PF00888">
    <property type="entry name" value="Cullin"/>
    <property type="match status" value="1"/>
</dbReference>
<dbReference type="RefSeq" id="XP_040950407.1">
    <property type="nucleotide sequence ID" value="XM_041094473.1"/>
</dbReference>
<comment type="similarity">
    <text evidence="1 2 3">Belongs to the cullin family.</text>
</comment>
<accession>A0ABM3A6I5</accession>
<reference evidence="5" key="1">
    <citation type="journal article" date="2020" name="Nat. Genet.">
        <title>Genomic diversifications of five Gossypium allopolyploid species and their impact on cotton improvement.</title>
        <authorList>
            <person name="Chen Z.J."/>
            <person name="Sreedasyam A."/>
            <person name="Ando A."/>
            <person name="Song Q."/>
            <person name="De Santiago L.M."/>
            <person name="Hulse-Kemp A.M."/>
            <person name="Ding M."/>
            <person name="Ye W."/>
            <person name="Kirkbride R.C."/>
            <person name="Jenkins J."/>
            <person name="Plott C."/>
            <person name="Lovell J."/>
            <person name="Lin Y.M."/>
            <person name="Vaughn R."/>
            <person name="Liu B."/>
            <person name="Simpson S."/>
            <person name="Scheffler B.E."/>
            <person name="Wen L."/>
            <person name="Saski C.A."/>
            <person name="Grover C.E."/>
            <person name="Hu G."/>
            <person name="Conover J.L."/>
            <person name="Carlson J.W."/>
            <person name="Shu S."/>
            <person name="Boston L.B."/>
            <person name="Williams M."/>
            <person name="Peterson D.G."/>
            <person name="McGee K."/>
            <person name="Jones D.C."/>
            <person name="Wendel J.F."/>
            <person name="Stelly D.M."/>
            <person name="Grimwood J."/>
            <person name="Schmutz J."/>
        </authorList>
    </citation>
    <scope>NUCLEOTIDE SEQUENCE [LARGE SCALE GENOMIC DNA]</scope>
    <source>
        <strain evidence="5">cv. TM-1</strain>
    </source>
</reference>
<gene>
    <name evidence="6" type="primary">LOC107959742</name>
</gene>
<dbReference type="SUPFAM" id="SSF75632">
    <property type="entry name" value="Cullin homology domain"/>
    <property type="match status" value="1"/>
</dbReference>
<dbReference type="InterPro" id="IPR016159">
    <property type="entry name" value="Cullin_repeat-like_dom_sf"/>
</dbReference>
<dbReference type="SUPFAM" id="SSF74788">
    <property type="entry name" value="Cullin repeat-like"/>
    <property type="match status" value="1"/>
</dbReference>
<evidence type="ECO:0000256" key="1">
    <source>
        <dbReference type="ARBA" id="ARBA00006019"/>
    </source>
</evidence>
<dbReference type="InterPro" id="IPR001373">
    <property type="entry name" value="Cullin_N"/>
</dbReference>
<name>A0ABM3A6I5_GOSHI</name>
<dbReference type="SMART" id="SM00182">
    <property type="entry name" value="CULLIN"/>
    <property type="match status" value="1"/>
</dbReference>
<feature type="domain" description="Cullin family profile" evidence="4">
    <location>
        <begin position="51"/>
        <end position="119"/>
    </location>
</feature>
<evidence type="ECO:0000313" key="6">
    <source>
        <dbReference type="RefSeq" id="XP_040950407.1"/>
    </source>
</evidence>